<organism evidence="2 3">
    <name type="scientific">Exophiala oligosperma</name>
    <dbReference type="NCBI Taxonomy" id="215243"/>
    <lineage>
        <taxon>Eukaryota</taxon>
        <taxon>Fungi</taxon>
        <taxon>Dikarya</taxon>
        <taxon>Ascomycota</taxon>
        <taxon>Pezizomycotina</taxon>
        <taxon>Eurotiomycetes</taxon>
        <taxon>Chaetothyriomycetidae</taxon>
        <taxon>Chaetothyriales</taxon>
        <taxon>Herpotrichiellaceae</taxon>
        <taxon>Exophiala</taxon>
    </lineage>
</organism>
<name>A0A0D2DIS6_9EURO</name>
<dbReference type="STRING" id="215243.A0A0D2DIS6"/>
<proteinExistence type="predicted"/>
<dbReference type="AlphaFoldDB" id="A0A0D2DIS6"/>
<protein>
    <recommendedName>
        <fullName evidence="4">BZIP domain-containing protein</fullName>
    </recommendedName>
</protein>
<accession>A0A0D2DIS6</accession>
<gene>
    <name evidence="2" type="ORF">PV06_06402</name>
</gene>
<dbReference type="InterPro" id="IPR021833">
    <property type="entry name" value="DUF3425"/>
</dbReference>
<dbReference type="VEuPathDB" id="FungiDB:PV06_06402"/>
<dbReference type="Proteomes" id="UP000053342">
    <property type="component" value="Unassembled WGS sequence"/>
</dbReference>
<evidence type="ECO:0000313" key="3">
    <source>
        <dbReference type="Proteomes" id="UP000053342"/>
    </source>
</evidence>
<dbReference type="PANTHER" id="PTHR38116">
    <property type="entry name" value="CHROMOSOME 7, WHOLE GENOME SHOTGUN SEQUENCE"/>
    <property type="match status" value="1"/>
</dbReference>
<evidence type="ECO:0000256" key="1">
    <source>
        <dbReference type="SAM" id="MobiDB-lite"/>
    </source>
</evidence>
<sequence length="262" mass="30635">MTEGAKRGRPRIDSKFDNWFWVKDARERKRIQDRLAQRARRSRVVARQDGSKKVKAETRRTRRSETRLEEPIKQDAEPSDVLETFTSKQNEEHSNNNQSLALVPASREENTLSAVTSLPVSDSSRWRRCAYVLGRDDQFLCWQSWPIYWALSHHGEMQGTGCPDAETKARSPPEYLDLPEYLKPTPLQMAVPHVRWIDRFPFPRLRDNMILLDGLIDLDDFVRDLWAMASLILRPQAQRATWDPLCWTMGAEFSSKWGYLFI</sequence>
<dbReference type="GeneID" id="27358476"/>
<dbReference type="HOGENOM" id="CLU_033726_1_0_1"/>
<dbReference type="OrthoDB" id="2245989at2759"/>
<reference evidence="2 3" key="1">
    <citation type="submission" date="2015-01" db="EMBL/GenBank/DDBJ databases">
        <title>The Genome Sequence of Exophiala oligosperma CBS72588.</title>
        <authorList>
            <consortium name="The Broad Institute Genomics Platform"/>
            <person name="Cuomo C."/>
            <person name="de Hoog S."/>
            <person name="Gorbushina A."/>
            <person name="Stielow B."/>
            <person name="Teixiera M."/>
            <person name="Abouelleil A."/>
            <person name="Chapman S.B."/>
            <person name="Priest M."/>
            <person name="Young S.K."/>
            <person name="Wortman J."/>
            <person name="Nusbaum C."/>
            <person name="Birren B."/>
        </authorList>
    </citation>
    <scope>NUCLEOTIDE SEQUENCE [LARGE SCALE GENOMIC DNA]</scope>
    <source>
        <strain evidence="2 3">CBS 72588</strain>
    </source>
</reference>
<evidence type="ECO:0000313" key="2">
    <source>
        <dbReference type="EMBL" id="KIW42898.1"/>
    </source>
</evidence>
<dbReference type="RefSeq" id="XP_016263114.1">
    <property type="nucleotide sequence ID" value="XM_016407510.1"/>
</dbReference>
<dbReference type="EMBL" id="KN847336">
    <property type="protein sequence ID" value="KIW42898.1"/>
    <property type="molecule type" value="Genomic_DNA"/>
</dbReference>
<feature type="compositionally biased region" description="Basic and acidic residues" evidence="1">
    <location>
        <begin position="49"/>
        <end position="76"/>
    </location>
</feature>
<evidence type="ECO:0008006" key="4">
    <source>
        <dbReference type="Google" id="ProtNLM"/>
    </source>
</evidence>
<dbReference type="PANTHER" id="PTHR38116:SF9">
    <property type="entry name" value="BZIP DOMAIN-CONTAINING PROTEIN"/>
    <property type="match status" value="1"/>
</dbReference>
<feature type="region of interest" description="Disordered" evidence="1">
    <location>
        <begin position="34"/>
        <end position="80"/>
    </location>
</feature>
<dbReference type="Pfam" id="PF11905">
    <property type="entry name" value="DUF3425"/>
    <property type="match status" value="1"/>
</dbReference>
<keyword evidence="3" id="KW-1185">Reference proteome</keyword>